<comment type="cofactor">
    <cofactor evidence="8">
        <name>Zn(2+)</name>
        <dbReference type="ChEBI" id="CHEBI:29105"/>
    </cofactor>
    <text evidence="8">Binds 1 zinc ion per subunit.</text>
</comment>
<reference evidence="9 10" key="1">
    <citation type="submission" date="2015-03" db="EMBL/GenBank/DDBJ databases">
        <authorList>
            <consortium name="Pathogen Informatics"/>
        </authorList>
    </citation>
    <scope>NUCLEOTIDE SEQUENCE [LARGE SCALE GENOMIC DNA]</scope>
    <source>
        <strain evidence="9 10">G09801536</strain>
    </source>
</reference>
<comment type="function">
    <text evidence="6">Catalyzes the reversible hydration of carbon dioxide to form bicarbonate.</text>
</comment>
<dbReference type="InterPro" id="IPR001765">
    <property type="entry name" value="Carbonic_anhydrase"/>
</dbReference>
<feature type="binding site" evidence="8">
    <location>
        <position position="133"/>
    </location>
    <ligand>
        <name>Zn(2+)</name>
        <dbReference type="ChEBI" id="CHEBI:29105"/>
    </ligand>
</feature>
<dbReference type="FunFam" id="3.40.1050.10:FF:000013">
    <property type="entry name" value="Probable transmembrane carbonic anhydrase"/>
    <property type="match status" value="1"/>
</dbReference>
<keyword evidence="4 8" id="KW-0862">Zinc</keyword>
<name>A0A655HY16_MYCTX</name>
<accession>A0A655HY16</accession>
<evidence type="ECO:0000256" key="3">
    <source>
        <dbReference type="ARBA" id="ARBA00022723"/>
    </source>
</evidence>
<dbReference type="SUPFAM" id="SSF53056">
    <property type="entry name" value="beta-carbonic anhydrase, cab"/>
    <property type="match status" value="1"/>
</dbReference>
<dbReference type="InterPro" id="IPR015892">
    <property type="entry name" value="Carbonic_anhydrase_CS"/>
</dbReference>
<comment type="similarity">
    <text evidence="1">Belongs to the beta-class carbonic anhydrase family.</text>
</comment>
<dbReference type="PANTHER" id="PTHR11002">
    <property type="entry name" value="CARBONIC ANHYDRASE"/>
    <property type="match status" value="1"/>
</dbReference>
<dbReference type="GO" id="GO:0008270">
    <property type="term" value="F:zinc ion binding"/>
    <property type="evidence" value="ECO:0007669"/>
    <property type="project" value="InterPro"/>
</dbReference>
<evidence type="ECO:0000256" key="1">
    <source>
        <dbReference type="ARBA" id="ARBA00006217"/>
    </source>
</evidence>
<dbReference type="EC" id="4.2.1.1" evidence="2"/>
<dbReference type="GO" id="GO:0015976">
    <property type="term" value="P:carbon utilization"/>
    <property type="evidence" value="ECO:0007669"/>
    <property type="project" value="InterPro"/>
</dbReference>
<dbReference type="Gene3D" id="3.40.1050.10">
    <property type="entry name" value="Carbonic anhydrase"/>
    <property type="match status" value="1"/>
</dbReference>
<evidence type="ECO:0000256" key="2">
    <source>
        <dbReference type="ARBA" id="ARBA00012925"/>
    </source>
</evidence>
<protein>
    <recommendedName>
        <fullName evidence="2">carbonic anhydrase</fullName>
        <ecNumber evidence="2">4.2.1.1</ecNumber>
    </recommendedName>
</protein>
<feature type="binding site" evidence="8">
    <location>
        <position position="135"/>
    </location>
    <ligand>
        <name>Zn(2+)</name>
        <dbReference type="ChEBI" id="CHEBI:29105"/>
    </ligand>
</feature>
<evidence type="ECO:0000313" key="10">
    <source>
        <dbReference type="Proteomes" id="UP000045842"/>
    </source>
</evidence>
<keyword evidence="5 9" id="KW-0456">Lyase</keyword>
<dbReference type="EMBL" id="CSAD01000167">
    <property type="protein sequence ID" value="COV29599.1"/>
    <property type="molecule type" value="Genomic_DNA"/>
</dbReference>
<gene>
    <name evidence="9" type="primary">cynT_1</name>
    <name evidence="9" type="ORF">ERS007679_01532</name>
</gene>
<evidence type="ECO:0000256" key="4">
    <source>
        <dbReference type="ARBA" id="ARBA00022833"/>
    </source>
</evidence>
<organism evidence="9 10">
    <name type="scientific">Mycobacterium tuberculosis</name>
    <dbReference type="NCBI Taxonomy" id="1773"/>
    <lineage>
        <taxon>Bacteria</taxon>
        <taxon>Bacillati</taxon>
        <taxon>Actinomycetota</taxon>
        <taxon>Actinomycetes</taxon>
        <taxon>Mycobacteriales</taxon>
        <taxon>Mycobacteriaceae</taxon>
        <taxon>Mycobacterium</taxon>
        <taxon>Mycobacterium tuberculosis complex</taxon>
    </lineage>
</organism>
<dbReference type="PROSITE" id="PS00704">
    <property type="entry name" value="PROK_CO2_ANHYDRASE_1"/>
    <property type="match status" value="1"/>
</dbReference>
<evidence type="ECO:0000256" key="8">
    <source>
        <dbReference type="PIRSR" id="PIRSR601765-1"/>
    </source>
</evidence>
<keyword evidence="3 8" id="KW-0479">Metal-binding</keyword>
<dbReference type="InterPro" id="IPR036874">
    <property type="entry name" value="Carbonic_anhydrase_sf"/>
</dbReference>
<comment type="catalytic activity">
    <reaction evidence="7">
        <text>hydrogencarbonate + H(+) = CO2 + H2O</text>
        <dbReference type="Rhea" id="RHEA:10748"/>
        <dbReference type="ChEBI" id="CHEBI:15377"/>
        <dbReference type="ChEBI" id="CHEBI:15378"/>
        <dbReference type="ChEBI" id="CHEBI:16526"/>
        <dbReference type="ChEBI" id="CHEBI:17544"/>
        <dbReference type="EC" id="4.2.1.1"/>
    </reaction>
</comment>
<evidence type="ECO:0000256" key="6">
    <source>
        <dbReference type="ARBA" id="ARBA00024993"/>
    </source>
</evidence>
<dbReference type="AlphaFoldDB" id="A0A655HY16"/>
<dbReference type="PANTHER" id="PTHR11002:SF76">
    <property type="entry name" value="CARBONIC ANHYDRASE"/>
    <property type="match status" value="1"/>
</dbReference>
<evidence type="ECO:0000256" key="5">
    <source>
        <dbReference type="ARBA" id="ARBA00023239"/>
    </source>
</evidence>
<proteinExistence type="inferred from homology"/>
<evidence type="ECO:0000256" key="7">
    <source>
        <dbReference type="ARBA" id="ARBA00048348"/>
    </source>
</evidence>
<dbReference type="Proteomes" id="UP000045842">
    <property type="component" value="Unassembled WGS sequence"/>
</dbReference>
<dbReference type="SMART" id="SM00947">
    <property type="entry name" value="Pro_CA"/>
    <property type="match status" value="1"/>
</dbReference>
<feature type="binding site" evidence="8">
    <location>
        <position position="191"/>
    </location>
    <ligand>
        <name>Zn(2+)</name>
        <dbReference type="ChEBI" id="CHEBI:29105"/>
    </ligand>
</feature>
<dbReference type="GO" id="GO:0004089">
    <property type="term" value="F:carbonate dehydratase activity"/>
    <property type="evidence" value="ECO:0007669"/>
    <property type="project" value="UniProtKB-EC"/>
</dbReference>
<feature type="binding site" evidence="8">
    <location>
        <position position="194"/>
    </location>
    <ligand>
        <name>Zn(2+)</name>
        <dbReference type="ChEBI" id="CHEBI:29105"/>
    </ligand>
</feature>
<dbReference type="Pfam" id="PF00484">
    <property type="entry name" value="Pro_CA"/>
    <property type="match status" value="1"/>
</dbReference>
<sequence length="313" mass="33805">MSFLLLPRLTTVLSKLPEGSEVTLNLNADYIDDSVSEAISDWRRAHETRGGVVAIVETSPAKLHHAHARPPKSHFASDPIGLVPWRSARGKDRGSASVLDRIDEYHRNGAAVLHPHIAGLTDSQDPYELFLTCADSRILPNVITASGPGDLYTVRNLGNLVPTDPDDRSVDAALDFAVNQLGVSSVVVCGHSSCAAMTALLEDDPANTTTPMMRWLENAHDSLVVFRNHHPARRSAESAGYPEADQLSIVNVAVQVERLTRHPILATAVAAADLQVIGIFFDISTARVYEVGPNGIICPDEPADRPVDHESAQ</sequence>
<evidence type="ECO:0000313" key="9">
    <source>
        <dbReference type="EMBL" id="COV29599.1"/>
    </source>
</evidence>